<dbReference type="EMBL" id="OC858233">
    <property type="protein sequence ID" value="CAD7626205.1"/>
    <property type="molecule type" value="Genomic_DNA"/>
</dbReference>
<keyword evidence="2" id="KW-0131">Cell cycle</keyword>
<proteinExistence type="inferred from homology"/>
<dbReference type="EMBL" id="CAJPIZ010003658">
    <property type="protein sequence ID" value="CAG2106635.1"/>
    <property type="molecule type" value="Genomic_DNA"/>
</dbReference>
<feature type="compositionally biased region" description="Low complexity" evidence="3">
    <location>
        <begin position="86"/>
        <end position="121"/>
    </location>
</feature>
<evidence type="ECO:0000313" key="4">
    <source>
        <dbReference type="EMBL" id="CAD7626205.1"/>
    </source>
</evidence>
<sequence length="383" mass="42686">MSKISAMNWFHTNSTANTTVAIDYHHHNSHYSHHHQPYHRHHNGSTACGLDSWPTQQRVQPIQPSAAHVLSAAVNHSLNPCHEWSVSHTTGGHHSSIGGGSRLSSGRSTPSTAGESSVSSAATAMTTTSHVVYEDFEISKKDIQAFRRLLEEPLVEELLLWDKCCLLADKYLLAMALTYFKRAGLRHQQYTPVYLMVALYLAHDMEEDDLDIKLDLVRFAMSGSVSANKLRLFLRKRDKLWHAMGLRAAVNHVCCEALMRYCLPDHKIWRRERAATHGGVCVPAHVKTVVHRELRLTNSYIECNVQCIVCLSHIVMRRRKMFTTGSTTGAVGVAGCRAGPAVIVEPVANHYANGKHFFSTLSAHSAPFIPHNYCPIGLNGNEE</sequence>
<dbReference type="AlphaFoldDB" id="A0A7R9PZ57"/>
<dbReference type="InterPro" id="IPR020984">
    <property type="entry name" value="Speedy"/>
</dbReference>
<comment type="similarity">
    <text evidence="1">Belongs to the Speedy/Ringo family.</text>
</comment>
<gene>
    <name evidence="4" type="ORF">OSB1V03_LOCUS6638</name>
</gene>
<organism evidence="4">
    <name type="scientific">Medioppia subpectinata</name>
    <dbReference type="NCBI Taxonomy" id="1979941"/>
    <lineage>
        <taxon>Eukaryota</taxon>
        <taxon>Metazoa</taxon>
        <taxon>Ecdysozoa</taxon>
        <taxon>Arthropoda</taxon>
        <taxon>Chelicerata</taxon>
        <taxon>Arachnida</taxon>
        <taxon>Acari</taxon>
        <taxon>Acariformes</taxon>
        <taxon>Sarcoptiformes</taxon>
        <taxon>Oribatida</taxon>
        <taxon>Brachypylina</taxon>
        <taxon>Oppioidea</taxon>
        <taxon>Oppiidae</taxon>
        <taxon>Medioppia</taxon>
    </lineage>
</organism>
<dbReference type="OrthoDB" id="6513577at2759"/>
<reference evidence="4" key="1">
    <citation type="submission" date="2020-11" db="EMBL/GenBank/DDBJ databases">
        <authorList>
            <person name="Tran Van P."/>
        </authorList>
    </citation>
    <scope>NUCLEOTIDE SEQUENCE</scope>
</reference>
<evidence type="ECO:0000256" key="3">
    <source>
        <dbReference type="SAM" id="MobiDB-lite"/>
    </source>
</evidence>
<keyword evidence="5" id="KW-1185">Reference proteome</keyword>
<protein>
    <submittedName>
        <fullName evidence="4">Uncharacterized protein</fullName>
    </submittedName>
</protein>
<dbReference type="GO" id="GO:0019901">
    <property type="term" value="F:protein kinase binding"/>
    <property type="evidence" value="ECO:0007669"/>
    <property type="project" value="InterPro"/>
</dbReference>
<dbReference type="InterPro" id="IPR052316">
    <property type="entry name" value="Speedy-Ringo_regulator"/>
</dbReference>
<evidence type="ECO:0000313" key="5">
    <source>
        <dbReference type="Proteomes" id="UP000759131"/>
    </source>
</evidence>
<dbReference type="Pfam" id="PF11357">
    <property type="entry name" value="Spy1"/>
    <property type="match status" value="1"/>
</dbReference>
<dbReference type="PANTHER" id="PTHR31545:SF5">
    <property type="entry name" value="SPEEDY PROTEIN A"/>
    <property type="match status" value="1"/>
</dbReference>
<evidence type="ECO:0000256" key="2">
    <source>
        <dbReference type="ARBA" id="ARBA00023306"/>
    </source>
</evidence>
<evidence type="ECO:0000256" key="1">
    <source>
        <dbReference type="ARBA" id="ARBA00010932"/>
    </source>
</evidence>
<accession>A0A7R9PZ57</accession>
<name>A0A7R9PZ57_9ACAR</name>
<dbReference type="PANTHER" id="PTHR31545">
    <property type="entry name" value="SEEDY PROTEIN A/C FAMILY MEMBER"/>
    <property type="match status" value="1"/>
</dbReference>
<feature type="region of interest" description="Disordered" evidence="3">
    <location>
        <begin position="85"/>
        <end position="121"/>
    </location>
</feature>
<dbReference type="Proteomes" id="UP000759131">
    <property type="component" value="Unassembled WGS sequence"/>
</dbReference>